<dbReference type="Gene3D" id="2.40.30.170">
    <property type="match status" value="1"/>
</dbReference>
<dbReference type="RefSeq" id="WP_343165765.1">
    <property type="nucleotide sequence ID" value="NZ_JBHRSV010000010.1"/>
</dbReference>
<dbReference type="Proteomes" id="UP001595379">
    <property type="component" value="Unassembled WGS sequence"/>
</dbReference>
<evidence type="ECO:0000256" key="2">
    <source>
        <dbReference type="SAM" id="SignalP"/>
    </source>
</evidence>
<name>A0ABV6ZWL8_9PROT</name>
<feature type="domain" description="Multidrug resistance protein MdtA-like barrel-sandwich hybrid" evidence="3">
    <location>
        <begin position="65"/>
        <end position="218"/>
    </location>
</feature>
<organism evidence="5 6">
    <name type="scientific">Hyphobacterium vulgare</name>
    <dbReference type="NCBI Taxonomy" id="1736751"/>
    <lineage>
        <taxon>Bacteria</taxon>
        <taxon>Pseudomonadati</taxon>
        <taxon>Pseudomonadota</taxon>
        <taxon>Alphaproteobacteria</taxon>
        <taxon>Maricaulales</taxon>
        <taxon>Maricaulaceae</taxon>
        <taxon>Hyphobacterium</taxon>
    </lineage>
</organism>
<dbReference type="InterPro" id="IPR058625">
    <property type="entry name" value="MdtA-like_BSH"/>
</dbReference>
<sequence>MMKRLAACCLLVALATGCSGESGPIDAPGGDSQIIERGSYRVYPVSRGDIVDIVPAVGEIQAAAAVEVGAEVSGTVAEILVDFDAPVEAGQLLARIDPAPFEAALRQAEAQLAMATADRDAASAEYDSQNAQLERIRTLTGRGAGSTSSLQDREFAVRTARADLARAQAGMALAQARVEDAQFALGRTEIRAPIDGFVLERRVEAGQVVNSVQTAPTLFVIAANLTEVVIEARVAENDVGRIEEGMRVRFTVDAYPDEYFEGESGPIRRAPIRTGRLVSYPVEIRAMDPGERLLPGMTASVEFVHSDARSVLRAPIESLYFIPDDYAPDLPEEALRMAEERGSLSRFDSPEMRRTFLASIEVGLLIARDRARVFVLESGSPAMREISVGIQDLDFFEIADGEVEEGDLIIVGPVDDTR</sequence>
<dbReference type="PANTHER" id="PTHR30469">
    <property type="entry name" value="MULTIDRUG RESISTANCE PROTEIN MDTA"/>
    <property type="match status" value="1"/>
</dbReference>
<proteinExistence type="inferred from homology"/>
<feature type="signal peptide" evidence="2">
    <location>
        <begin position="1"/>
        <end position="20"/>
    </location>
</feature>
<feature type="domain" description="CusB-like beta-barrel" evidence="4">
    <location>
        <begin position="230"/>
        <end position="304"/>
    </location>
</feature>
<evidence type="ECO:0000259" key="3">
    <source>
        <dbReference type="Pfam" id="PF25917"/>
    </source>
</evidence>
<accession>A0ABV6ZWL8</accession>
<dbReference type="Gene3D" id="2.40.50.100">
    <property type="match status" value="2"/>
</dbReference>
<comment type="caution">
    <text evidence="5">The sequence shown here is derived from an EMBL/GenBank/DDBJ whole genome shotgun (WGS) entry which is preliminary data.</text>
</comment>
<comment type="similarity">
    <text evidence="1">Belongs to the membrane fusion protein (MFP) (TC 8.A.1) family.</text>
</comment>
<keyword evidence="2" id="KW-0732">Signal</keyword>
<evidence type="ECO:0000259" key="4">
    <source>
        <dbReference type="Pfam" id="PF25954"/>
    </source>
</evidence>
<feature type="chain" id="PRO_5047459804" evidence="2">
    <location>
        <begin position="21"/>
        <end position="418"/>
    </location>
</feature>
<dbReference type="InterPro" id="IPR006143">
    <property type="entry name" value="RND_pump_MFP"/>
</dbReference>
<dbReference type="NCBIfam" id="TIGR01730">
    <property type="entry name" value="RND_mfp"/>
    <property type="match status" value="1"/>
</dbReference>
<evidence type="ECO:0000313" key="5">
    <source>
        <dbReference type="EMBL" id="MFC2925832.1"/>
    </source>
</evidence>
<dbReference type="EMBL" id="JBHRSV010000010">
    <property type="protein sequence ID" value="MFC2925832.1"/>
    <property type="molecule type" value="Genomic_DNA"/>
</dbReference>
<gene>
    <name evidence="5" type="ORF">ACFOOR_06910</name>
</gene>
<dbReference type="Pfam" id="PF25954">
    <property type="entry name" value="Beta-barrel_RND_2"/>
    <property type="match status" value="1"/>
</dbReference>
<evidence type="ECO:0000313" key="6">
    <source>
        <dbReference type="Proteomes" id="UP001595379"/>
    </source>
</evidence>
<dbReference type="PANTHER" id="PTHR30469:SF33">
    <property type="entry name" value="SLR1207 PROTEIN"/>
    <property type="match status" value="1"/>
</dbReference>
<dbReference type="Pfam" id="PF25917">
    <property type="entry name" value="BSH_RND"/>
    <property type="match status" value="1"/>
</dbReference>
<dbReference type="Gene3D" id="2.40.420.20">
    <property type="match status" value="1"/>
</dbReference>
<dbReference type="SUPFAM" id="SSF111369">
    <property type="entry name" value="HlyD-like secretion proteins"/>
    <property type="match status" value="1"/>
</dbReference>
<evidence type="ECO:0000256" key="1">
    <source>
        <dbReference type="ARBA" id="ARBA00009477"/>
    </source>
</evidence>
<protein>
    <submittedName>
        <fullName evidence="5">Efflux RND transporter periplasmic adaptor subunit</fullName>
    </submittedName>
</protein>
<reference evidence="6" key="1">
    <citation type="journal article" date="2019" name="Int. J. Syst. Evol. Microbiol.">
        <title>The Global Catalogue of Microorganisms (GCM) 10K type strain sequencing project: providing services to taxonomists for standard genome sequencing and annotation.</title>
        <authorList>
            <consortium name="The Broad Institute Genomics Platform"/>
            <consortium name="The Broad Institute Genome Sequencing Center for Infectious Disease"/>
            <person name="Wu L."/>
            <person name="Ma J."/>
        </authorList>
    </citation>
    <scope>NUCLEOTIDE SEQUENCE [LARGE SCALE GENOMIC DNA]</scope>
    <source>
        <strain evidence="6">KCTC 52487</strain>
    </source>
</reference>
<dbReference type="InterPro" id="IPR058792">
    <property type="entry name" value="Beta-barrel_RND_2"/>
</dbReference>
<keyword evidence="6" id="KW-1185">Reference proteome</keyword>
<dbReference type="PROSITE" id="PS51257">
    <property type="entry name" value="PROKAR_LIPOPROTEIN"/>
    <property type="match status" value="1"/>
</dbReference>